<evidence type="ECO:0000313" key="2">
    <source>
        <dbReference type="EMBL" id="KAL2635821.1"/>
    </source>
</evidence>
<evidence type="ECO:0000256" key="1">
    <source>
        <dbReference type="SAM" id="MobiDB-lite"/>
    </source>
</evidence>
<organism evidence="2 3">
    <name type="scientific">Riccia fluitans</name>
    <dbReference type="NCBI Taxonomy" id="41844"/>
    <lineage>
        <taxon>Eukaryota</taxon>
        <taxon>Viridiplantae</taxon>
        <taxon>Streptophyta</taxon>
        <taxon>Embryophyta</taxon>
        <taxon>Marchantiophyta</taxon>
        <taxon>Marchantiopsida</taxon>
        <taxon>Marchantiidae</taxon>
        <taxon>Marchantiales</taxon>
        <taxon>Ricciaceae</taxon>
        <taxon>Riccia</taxon>
    </lineage>
</organism>
<proteinExistence type="predicted"/>
<protein>
    <submittedName>
        <fullName evidence="2">Uncharacterized protein</fullName>
    </submittedName>
</protein>
<name>A0ABD1YYF6_9MARC</name>
<sequence>MGGLIRRQKYGKQTRKSNVNEHYVRGRETAAVAEDPDIPKLEPHLLLLIFSSPSRRALFRPPSPHPEMTLPSLVFSLHMSVTLAIVASRLQSADRTTTWMKST</sequence>
<feature type="region of interest" description="Disordered" evidence="1">
    <location>
        <begin position="1"/>
        <end position="23"/>
    </location>
</feature>
<accession>A0ABD1YYF6</accession>
<gene>
    <name evidence="2" type="ORF">R1flu_007300</name>
</gene>
<keyword evidence="3" id="KW-1185">Reference proteome</keyword>
<evidence type="ECO:0000313" key="3">
    <source>
        <dbReference type="Proteomes" id="UP001605036"/>
    </source>
</evidence>
<dbReference type="AlphaFoldDB" id="A0ABD1YYF6"/>
<dbReference type="EMBL" id="JBHFFA010000003">
    <property type="protein sequence ID" value="KAL2635821.1"/>
    <property type="molecule type" value="Genomic_DNA"/>
</dbReference>
<feature type="compositionally biased region" description="Basic residues" evidence="1">
    <location>
        <begin position="1"/>
        <end position="15"/>
    </location>
</feature>
<reference evidence="2 3" key="1">
    <citation type="submission" date="2024-09" db="EMBL/GenBank/DDBJ databases">
        <title>Chromosome-scale assembly of Riccia fluitans.</title>
        <authorList>
            <person name="Paukszto L."/>
            <person name="Sawicki J."/>
            <person name="Karawczyk K."/>
            <person name="Piernik-Szablinska J."/>
            <person name="Szczecinska M."/>
            <person name="Mazdziarz M."/>
        </authorList>
    </citation>
    <scope>NUCLEOTIDE SEQUENCE [LARGE SCALE GENOMIC DNA]</scope>
    <source>
        <strain evidence="2">Rf_01</strain>
        <tissue evidence="2">Aerial parts of the thallus</tissue>
    </source>
</reference>
<comment type="caution">
    <text evidence="2">The sequence shown here is derived from an EMBL/GenBank/DDBJ whole genome shotgun (WGS) entry which is preliminary data.</text>
</comment>
<dbReference type="Proteomes" id="UP001605036">
    <property type="component" value="Unassembled WGS sequence"/>
</dbReference>